<evidence type="ECO:0000256" key="4">
    <source>
        <dbReference type="ARBA" id="ARBA00022692"/>
    </source>
</evidence>
<feature type="transmembrane region" description="Helical" evidence="7">
    <location>
        <begin position="193"/>
        <end position="224"/>
    </location>
</feature>
<organism evidence="8 9">
    <name type="scientific">Candidatus Auribacter fodinae</name>
    <dbReference type="NCBI Taxonomy" id="2093366"/>
    <lineage>
        <taxon>Bacteria</taxon>
        <taxon>Pseudomonadati</taxon>
        <taxon>Candidatus Auribacterota</taxon>
        <taxon>Candidatus Auribacteria</taxon>
        <taxon>Candidatus Auribacterales</taxon>
        <taxon>Candidatus Auribacteraceae</taxon>
        <taxon>Candidatus Auribacter</taxon>
    </lineage>
</organism>
<dbReference type="InterPro" id="IPR003370">
    <property type="entry name" value="Chromate_transpt"/>
</dbReference>
<dbReference type="PANTHER" id="PTHR43663">
    <property type="entry name" value="CHROMATE TRANSPORT PROTEIN-RELATED"/>
    <property type="match status" value="1"/>
</dbReference>
<protein>
    <submittedName>
        <fullName evidence="8">Chromate transporter</fullName>
    </submittedName>
</protein>
<accession>A0A3A4RBF0</accession>
<reference evidence="8 9" key="1">
    <citation type="journal article" date="2017" name="ISME J.">
        <title>Energy and carbon metabolisms in a deep terrestrial subsurface fluid microbial community.</title>
        <authorList>
            <person name="Momper L."/>
            <person name="Jungbluth S.P."/>
            <person name="Lee M.D."/>
            <person name="Amend J.P."/>
        </authorList>
    </citation>
    <scope>NUCLEOTIDE SEQUENCE [LARGE SCALE GENOMIC DNA]</scope>
    <source>
        <strain evidence="8">SURF_26</strain>
    </source>
</reference>
<keyword evidence="6 7" id="KW-0472">Membrane</keyword>
<dbReference type="Proteomes" id="UP000266426">
    <property type="component" value="Unassembled WGS sequence"/>
</dbReference>
<evidence type="ECO:0000256" key="7">
    <source>
        <dbReference type="SAM" id="Phobius"/>
    </source>
</evidence>
<evidence type="ECO:0000256" key="5">
    <source>
        <dbReference type="ARBA" id="ARBA00022989"/>
    </source>
</evidence>
<evidence type="ECO:0000313" key="9">
    <source>
        <dbReference type="Proteomes" id="UP000266426"/>
    </source>
</evidence>
<keyword evidence="5 7" id="KW-1133">Transmembrane helix</keyword>
<dbReference type="GO" id="GO:0015109">
    <property type="term" value="F:chromate transmembrane transporter activity"/>
    <property type="evidence" value="ECO:0007669"/>
    <property type="project" value="InterPro"/>
</dbReference>
<gene>
    <name evidence="8" type="ORF">C4541_00680</name>
</gene>
<evidence type="ECO:0000256" key="6">
    <source>
        <dbReference type="ARBA" id="ARBA00023136"/>
    </source>
</evidence>
<dbReference type="InterPro" id="IPR052518">
    <property type="entry name" value="CHR_Transporter"/>
</dbReference>
<dbReference type="AlphaFoldDB" id="A0A3A4RBF0"/>
<evidence type="ECO:0000256" key="2">
    <source>
        <dbReference type="ARBA" id="ARBA00005262"/>
    </source>
</evidence>
<sequence>MTIPSPLRKRLCLDGQSASYYSIRNNPTPIRWRYIHNMSHSIRQNEENDSMPVSLISIFWTFFRIGLFTLGGGMAMSLVMRHELAIKRRWVKDADFMSLMSLATVVPGAIAVNIAYLLGRRMRSHIGAVMAVLGTILPSFFVILIVAGVFLPFISNPKVTAFFRGCAIAIVSQLAFTGFIFGRTLLRNWKQCAVCAAGMIPACVFGIHPIFGIITAGVLGYWLLPKKKPEGAGGNAPTA</sequence>
<feature type="transmembrane region" description="Helical" evidence="7">
    <location>
        <begin position="130"/>
        <end position="155"/>
    </location>
</feature>
<dbReference type="GO" id="GO:0005886">
    <property type="term" value="C:plasma membrane"/>
    <property type="evidence" value="ECO:0007669"/>
    <property type="project" value="UniProtKB-SubCell"/>
</dbReference>
<keyword evidence="4 7" id="KW-0812">Transmembrane</keyword>
<feature type="transmembrane region" description="Helical" evidence="7">
    <location>
        <begin position="53"/>
        <end position="76"/>
    </location>
</feature>
<dbReference type="PANTHER" id="PTHR43663:SF2">
    <property type="entry name" value="CHROMATE TRANSPORT PROTEIN-RELATED"/>
    <property type="match status" value="1"/>
</dbReference>
<feature type="transmembrane region" description="Helical" evidence="7">
    <location>
        <begin position="96"/>
        <end position="118"/>
    </location>
</feature>
<comment type="subcellular location">
    <subcellularLocation>
        <location evidence="1">Cell membrane</location>
        <topology evidence="1">Multi-pass membrane protein</topology>
    </subcellularLocation>
</comment>
<comment type="similarity">
    <text evidence="2">Belongs to the chromate ion transporter (CHR) (TC 2.A.51) family.</text>
</comment>
<evidence type="ECO:0000313" key="8">
    <source>
        <dbReference type="EMBL" id="RJP62081.1"/>
    </source>
</evidence>
<comment type="caution">
    <text evidence="8">The sequence shown here is derived from an EMBL/GenBank/DDBJ whole genome shotgun (WGS) entry which is preliminary data.</text>
</comment>
<dbReference type="Pfam" id="PF02417">
    <property type="entry name" value="Chromate_transp"/>
    <property type="match status" value="1"/>
</dbReference>
<evidence type="ECO:0000256" key="3">
    <source>
        <dbReference type="ARBA" id="ARBA00022475"/>
    </source>
</evidence>
<proteinExistence type="inferred from homology"/>
<evidence type="ECO:0000256" key="1">
    <source>
        <dbReference type="ARBA" id="ARBA00004651"/>
    </source>
</evidence>
<keyword evidence="3" id="KW-1003">Cell membrane</keyword>
<feature type="transmembrane region" description="Helical" evidence="7">
    <location>
        <begin position="161"/>
        <end position="181"/>
    </location>
</feature>
<dbReference type="EMBL" id="QZJZ01000005">
    <property type="protein sequence ID" value="RJP62081.1"/>
    <property type="molecule type" value="Genomic_DNA"/>
</dbReference>
<name>A0A3A4RBF0_9BACT</name>